<dbReference type="PANTHER" id="PTHR46038">
    <property type="entry name" value="EXPRESSED PROTEIN-RELATED"/>
    <property type="match status" value="1"/>
</dbReference>
<keyword evidence="4" id="KW-1185">Reference proteome</keyword>
<keyword evidence="3" id="KW-0808">Transferase</keyword>
<evidence type="ECO:0000313" key="4">
    <source>
        <dbReference type="Proteomes" id="UP000623129"/>
    </source>
</evidence>
<gene>
    <name evidence="3" type="ORF">FCM35_KLT16218</name>
</gene>
<evidence type="ECO:0000259" key="2">
    <source>
        <dbReference type="Pfam" id="PF03407"/>
    </source>
</evidence>
<evidence type="ECO:0000313" key="3">
    <source>
        <dbReference type="EMBL" id="KAF3340447.1"/>
    </source>
</evidence>
<sequence length="646" mass="74666">MEFWEQNESMGNPWYRSDRSVGFIIISLVILIGVLICLWPVKKDVTLFSHAEHLPLTKKASPRSELQIALDEASMPNRTVILTMLNKAYSEADGLLNLFLQSFREGENTENLIRHILFLTVDQVSFYQCLDLNLHCYKINMESRDLSDEVLYMTNSFIAMMWARTRLLSEVLRLGYSFIFTDMDILWLRNPFTNLKHQGEDMLLGCDGYNGLPYDDRNSINTGFFFVSSNNNTISFLDKWYAARNNSEGKKEQDVLNDLKSKGEFHKMGIKVRYLDLEHFSGMCQTKYDAKKVTTVHANCCRTMKAKMMDLTAMLETWRTLNSTSEVIWPRHKACHDSWKVQNIRKSMFSPFYFFYLQVTSPEDDELETTLKFLSNKYKTVIITIINKSHTEEEGLLDLFLRGLRGGRGTDYLNDRILFVAVDQVALTRCTEIRLNCYKLEMSSPDLLKGVAYKKDVENMWMNTYFLRMVLKRGYSFIFTNVDVLWLRNPLQNFIPEREDMSFSCDAYNGQPFDNSNSISTGFFFVASNNKTITFFDKWYGARNNSGLATEQDALNYLKTEGVFDKLNMKVRYLDTNIFCGLCQRKCNVKKVLTVNANCCGTEQAKISDLSALLKAKLRSDGQASVKWPKPKACLDSLKIPDELEP</sequence>
<dbReference type="PANTHER" id="PTHR46038:SF12">
    <property type="entry name" value="OS03G0731800 PROTEIN"/>
    <property type="match status" value="1"/>
</dbReference>
<dbReference type="Pfam" id="PF03407">
    <property type="entry name" value="Nucleotid_trans"/>
    <property type="match status" value="2"/>
</dbReference>
<dbReference type="InterPro" id="IPR005069">
    <property type="entry name" value="Nucl-diP-sugar_transferase"/>
</dbReference>
<dbReference type="GO" id="GO:0016740">
    <property type="term" value="F:transferase activity"/>
    <property type="evidence" value="ECO:0007669"/>
    <property type="project" value="UniProtKB-KW"/>
</dbReference>
<keyword evidence="1" id="KW-0812">Transmembrane</keyword>
<name>A0A833RJ21_9POAL</name>
<keyword evidence="1" id="KW-0472">Membrane</keyword>
<evidence type="ECO:0000256" key="1">
    <source>
        <dbReference type="SAM" id="Phobius"/>
    </source>
</evidence>
<dbReference type="OrthoDB" id="540503at2759"/>
<protein>
    <submittedName>
        <fullName evidence="3">Nucleotide-diphospho-sugar transferase</fullName>
    </submittedName>
</protein>
<dbReference type="EMBL" id="SWLB01000003">
    <property type="protein sequence ID" value="KAF3340447.1"/>
    <property type="molecule type" value="Genomic_DNA"/>
</dbReference>
<organism evidence="3 4">
    <name type="scientific">Carex littledalei</name>
    <dbReference type="NCBI Taxonomy" id="544730"/>
    <lineage>
        <taxon>Eukaryota</taxon>
        <taxon>Viridiplantae</taxon>
        <taxon>Streptophyta</taxon>
        <taxon>Embryophyta</taxon>
        <taxon>Tracheophyta</taxon>
        <taxon>Spermatophyta</taxon>
        <taxon>Magnoliopsida</taxon>
        <taxon>Liliopsida</taxon>
        <taxon>Poales</taxon>
        <taxon>Cyperaceae</taxon>
        <taxon>Cyperoideae</taxon>
        <taxon>Cariceae</taxon>
        <taxon>Carex</taxon>
        <taxon>Carex subgen. Euthyceras</taxon>
    </lineage>
</organism>
<comment type="caution">
    <text evidence="3">The sequence shown here is derived from an EMBL/GenBank/DDBJ whole genome shotgun (WGS) entry which is preliminary data.</text>
</comment>
<feature type="transmembrane region" description="Helical" evidence="1">
    <location>
        <begin position="21"/>
        <end position="41"/>
    </location>
</feature>
<keyword evidence="1" id="KW-1133">Transmembrane helix</keyword>
<reference evidence="3" key="1">
    <citation type="submission" date="2020-01" db="EMBL/GenBank/DDBJ databases">
        <title>Genome sequence of Kobresia littledalei, the first chromosome-level genome in the family Cyperaceae.</title>
        <authorList>
            <person name="Qu G."/>
        </authorList>
    </citation>
    <scope>NUCLEOTIDE SEQUENCE</scope>
    <source>
        <strain evidence="3">C.B.Clarke</strain>
        <tissue evidence="3">Leaf</tissue>
    </source>
</reference>
<proteinExistence type="predicted"/>
<dbReference type="AlphaFoldDB" id="A0A833RJ21"/>
<feature type="domain" description="Nucleotide-diphospho-sugar transferase" evidence="2">
    <location>
        <begin position="415"/>
        <end position="610"/>
    </location>
</feature>
<feature type="domain" description="Nucleotide-diphospho-sugar transferase" evidence="2">
    <location>
        <begin position="112"/>
        <end position="311"/>
    </location>
</feature>
<accession>A0A833RJ21</accession>
<dbReference type="Proteomes" id="UP000623129">
    <property type="component" value="Unassembled WGS sequence"/>
</dbReference>
<dbReference type="InterPro" id="IPR044821">
    <property type="entry name" value="At1g28695/At4g15970-like"/>
</dbReference>